<reference evidence="2" key="1">
    <citation type="submission" date="2021-05" db="EMBL/GenBank/DDBJ databases">
        <authorList>
            <person name="Pietrasiak N."/>
            <person name="Ward R."/>
            <person name="Stajich J.E."/>
            <person name="Kurbessoian T."/>
        </authorList>
    </citation>
    <scope>NUCLEOTIDE SEQUENCE</scope>
    <source>
        <strain evidence="2">UHER 2000/2452</strain>
    </source>
</reference>
<gene>
    <name evidence="2" type="ORF">KME15_03785</name>
</gene>
<dbReference type="GO" id="GO:0031470">
    <property type="term" value="C:carboxysome"/>
    <property type="evidence" value="ECO:0007669"/>
    <property type="project" value="UniProtKB-ARBA"/>
</dbReference>
<dbReference type="EMBL" id="JAHHHD010000003">
    <property type="protein sequence ID" value="MBW4657770.1"/>
    <property type="molecule type" value="Genomic_DNA"/>
</dbReference>
<protein>
    <recommendedName>
        <fullName evidence="4">Transferase</fullName>
    </recommendedName>
</protein>
<evidence type="ECO:0000256" key="1">
    <source>
        <dbReference type="SAM" id="MobiDB-lite"/>
    </source>
</evidence>
<evidence type="ECO:0008006" key="4">
    <source>
        <dbReference type="Google" id="ProtNLM"/>
    </source>
</evidence>
<sequence>MNPPIRSPAPHLIHDSQFFVTGDVTIHPTAAIASGVLLQADPGCRLVVGAGVCVGIGAILHAYQGNLMIEAGVTLGSGVLIVGQVTVGANACIGSAVTLLNQSIAPQQVVASGSLIGDESRQIDLNGQGGEFIEPPAATQNDPVQNGSSPKPPIYGRTYLEKILVTMFPYRQASEQLIIPPSEPTSG</sequence>
<dbReference type="InterPro" id="IPR011004">
    <property type="entry name" value="Trimer_LpxA-like_sf"/>
</dbReference>
<proteinExistence type="predicted"/>
<comment type="caution">
    <text evidence="2">The sequence shown here is derived from an EMBL/GenBank/DDBJ whole genome shotgun (WGS) entry which is preliminary data.</text>
</comment>
<reference evidence="2" key="2">
    <citation type="journal article" date="2022" name="Microbiol. Resour. Announc.">
        <title>Metagenome Sequencing to Explore Phylogenomics of Terrestrial Cyanobacteria.</title>
        <authorList>
            <person name="Ward R.D."/>
            <person name="Stajich J.E."/>
            <person name="Johansen J.R."/>
            <person name="Huntemann M."/>
            <person name="Clum A."/>
            <person name="Foster B."/>
            <person name="Foster B."/>
            <person name="Roux S."/>
            <person name="Palaniappan K."/>
            <person name="Varghese N."/>
            <person name="Mukherjee S."/>
            <person name="Reddy T.B.K."/>
            <person name="Daum C."/>
            <person name="Copeland A."/>
            <person name="Chen I.A."/>
            <person name="Ivanova N.N."/>
            <person name="Kyrpides N.C."/>
            <person name="Shapiro N."/>
            <person name="Eloe-Fadrosh E.A."/>
            <person name="Pietrasiak N."/>
        </authorList>
    </citation>
    <scope>NUCLEOTIDE SEQUENCE</scope>
    <source>
        <strain evidence="2">UHER 2000/2452</strain>
    </source>
</reference>
<dbReference type="Gene3D" id="2.160.10.10">
    <property type="entry name" value="Hexapeptide repeat proteins"/>
    <property type="match status" value="1"/>
</dbReference>
<organism evidence="2 3">
    <name type="scientific">Drouetiella hepatica Uher 2000/2452</name>
    <dbReference type="NCBI Taxonomy" id="904376"/>
    <lineage>
        <taxon>Bacteria</taxon>
        <taxon>Bacillati</taxon>
        <taxon>Cyanobacteriota</taxon>
        <taxon>Cyanophyceae</taxon>
        <taxon>Oculatellales</taxon>
        <taxon>Oculatellaceae</taxon>
        <taxon>Drouetiella</taxon>
    </lineage>
</organism>
<dbReference type="AlphaFoldDB" id="A0A951UL13"/>
<evidence type="ECO:0000313" key="3">
    <source>
        <dbReference type="Proteomes" id="UP000757435"/>
    </source>
</evidence>
<accession>A0A951UL13</accession>
<evidence type="ECO:0000313" key="2">
    <source>
        <dbReference type="EMBL" id="MBW4657770.1"/>
    </source>
</evidence>
<feature type="region of interest" description="Disordered" evidence="1">
    <location>
        <begin position="127"/>
        <end position="151"/>
    </location>
</feature>
<dbReference type="SUPFAM" id="SSF51161">
    <property type="entry name" value="Trimeric LpxA-like enzymes"/>
    <property type="match status" value="1"/>
</dbReference>
<name>A0A951UL13_9CYAN</name>
<dbReference type="GO" id="GO:0043886">
    <property type="term" value="F:structural constituent of carboxysome shell"/>
    <property type="evidence" value="ECO:0007669"/>
    <property type="project" value="UniProtKB-ARBA"/>
</dbReference>
<dbReference type="Proteomes" id="UP000757435">
    <property type="component" value="Unassembled WGS sequence"/>
</dbReference>
<feature type="compositionally biased region" description="Polar residues" evidence="1">
    <location>
        <begin position="138"/>
        <end position="149"/>
    </location>
</feature>